<feature type="region of interest" description="Disordered" evidence="1">
    <location>
        <begin position="1071"/>
        <end position="1092"/>
    </location>
</feature>
<feature type="compositionally biased region" description="Polar residues" evidence="1">
    <location>
        <begin position="958"/>
        <end position="969"/>
    </location>
</feature>
<sequence length="1890" mass="197100">MDACWCRGATSLFRLRHKKAGGARVPTVISLNPQLPPDLQQQQINPLTLPGFSLPQGQNGLFRLSGQAAQSSVASTAQTSAGDRTLSGRSIALGQREQSLSHTATQGRSLAIATHGGLAAGQVEGSAWSLGNSGGSLLASGTTGAVDSGGAAAPVALSGQVLSGALALPGSTEQIQRSAGNVASITAVSGQQVSLGNSENNAGVPQVVPSANQAQLAIAPPVAQLVAQVQGLPSSATPTNSHKYLIETNPELTNLKQFLSSDYMLGNLGYDSDQAQKRLGDGLYEQRLVREAVVARTGQRFLNGLTSDEAMFRYLMNNAIASKQALNLSLGVTLTAAQVAALTHDIVWLEEYEVNGEKVLVPVLYLAQANNRLGPNGALIQGKDVSLISGGELNNSGTLRAGNNLSARAGGDLANTGLIEAGNRLDLLADKNLTNTRGGIIAGRDVSLTAVTGDLLNQRNVTRHEVNYAGQQRTQDYVDSASRIEAANSLSLKAGRDVVNLGAVFDSKGDLSIDAGRDVTIASVEERTRQARGSAYLNEHVTQLGAEVNAGRDIQINAGRDISAIASQIDARRDIALSAAGDVTLAAAANEDHFASRSKKVTQETRSLKQQATELGAGRDISISAGQDLTVLGSQVKAEHNVALDAEQDINILSAKDESSSYYFRKKKGSFGRSSSTQSESYNSTNVASVIKAGNDLTINASQSADGSMSLNGGRDVSVIGSQLKAGNDLLVGATGDVAVLSGVEEHGSYSKKTKSGFLGLSKSGKSQLQTTATQVASELDAGNDLVIAAGNDIRLRASEATAGNDVELRAGLVNDTGDINLVSANDTAYSLSEQYKKKVGLSTSGGFLSVSSAKKAGREAQSSTTVGSQVVADRDAKLQAERDINVVGSGISAGGNVSLDAGRDVNVVAAQDTSTQRNWEKNKQVGIGVSGDANGVNFFIGAERSQEKDRQQRETAAASQISAGQDVSVQAGRDINQRGSDLQAERDINLRATRDINLDAARETFVQEESDRRERTGLTVNVSHNYGNTKDAVGGAGKGDNGVSKGSSALQAVDAVRQFVSGPTIAVHLGSASQETSSRQETRSNRASTLDAGRDINAVAGDGLTVSGSQLHAGRDISLAGKDVTLDVARGAATNENKESRGQGGINGGTAGGFKVGIGGSRGEAIEEQTRGTSLPTQLQAGRDIDLKATNDLTLIGTQTKAERDIKLNAGNDLTIRAAGNEFDEESTRRSGGGEVGIAVGQQGIGVYASVSMGKGQLEREGDRQQEAYLYAGDRLSFTSGKDTTIAGAELRGDEVIGRVGGDLSVSSVPDTGKVKGKEFDISATVTVGAGVSVSGSVGYGKTTGKTNWIEEQTSITAKDRLDIRTENHTQLDGALLASDSGNLKLDTGTLGFRDIKGEDKEHGYYLNVGGSYGFSSGETGQATGTSIVQDPSQVGKGKKGESGWSVSGYDYRKERDQIVRATVGAGDVVVRNDAETSNDSTAGLNRDLSQAYEVTKDEEERTDLYASSSSVDAVSHPVETYEQWEQSVERYGESSEEALANVGKLIIAGSSLAEGKSLEEIQRHLRVVEVLRQLNKGDAQQRASAARGLVGVITENAGGAENQAVADRVAQLAEQDPTKAQQTLALLAKLQHPQNGVQQNFGPLLLGVPVVEALGVVLLSAAATSGNQQNLSEAANSLMEATAKTGANAREQVRLSAELWALVVGTAFPIHTLDPKYGPLVNPIVDPLSGNDVAGGGYGADGRVELPTHTGGSQLDGPQGGTSYTNPEHQLPSGNMYSEGSLPNGKTVDSFERGLVKLPPGERVAEVKKTAQEVAVSYGWKKDSKLSRTNGRDVYVSQSGGLYAVDTQHGRFEVVNGKTGAHMGEVKFNLESVPGSKDYSGGHDLKVK</sequence>
<dbReference type="Pfam" id="PF13332">
    <property type="entry name" value="Fil_haemagg_2"/>
    <property type="match status" value="7"/>
</dbReference>
<dbReference type="Proteomes" id="UP000284021">
    <property type="component" value="Unassembled WGS sequence"/>
</dbReference>
<dbReference type="Gene3D" id="3.10.380.10">
    <property type="entry name" value="Colicin E3-like ribonuclease domain"/>
    <property type="match status" value="1"/>
</dbReference>
<comment type="caution">
    <text evidence="2">The sequence shown here is derived from an EMBL/GenBank/DDBJ whole genome shotgun (WGS) entry which is preliminary data.</text>
</comment>
<organism evidence="2 3">
    <name type="scientific">Pseudomonas cavernicola</name>
    <dbReference type="NCBI Taxonomy" id="2320866"/>
    <lineage>
        <taxon>Bacteria</taxon>
        <taxon>Pseudomonadati</taxon>
        <taxon>Pseudomonadota</taxon>
        <taxon>Gammaproteobacteria</taxon>
        <taxon>Pseudomonadales</taxon>
        <taxon>Pseudomonadaceae</taxon>
        <taxon>Pseudomonas</taxon>
    </lineage>
</organism>
<dbReference type="OrthoDB" id="2664633at2"/>
<dbReference type="GO" id="GO:0016788">
    <property type="term" value="F:hydrolase activity, acting on ester bonds"/>
    <property type="evidence" value="ECO:0007669"/>
    <property type="project" value="InterPro"/>
</dbReference>
<dbReference type="InterPro" id="IPR036725">
    <property type="entry name" value="ColE3_ribonuclease_sf"/>
</dbReference>
<feature type="compositionally biased region" description="Basic and acidic residues" evidence="1">
    <location>
        <begin position="945"/>
        <end position="954"/>
    </location>
</feature>
<dbReference type="InterPro" id="IPR025157">
    <property type="entry name" value="Hemagglutinin_rpt"/>
</dbReference>
<reference evidence="2 3" key="1">
    <citation type="submission" date="2018-09" db="EMBL/GenBank/DDBJ databases">
        <authorList>
            <person name="Zhu H."/>
        </authorList>
    </citation>
    <scope>NUCLEOTIDE SEQUENCE [LARGE SCALE GENOMIC DNA]</scope>
    <source>
        <strain evidence="2 3">K1S02-6</strain>
    </source>
</reference>
<feature type="region of interest" description="Disordered" evidence="1">
    <location>
        <begin position="945"/>
        <end position="971"/>
    </location>
</feature>
<feature type="region of interest" description="Disordered" evidence="1">
    <location>
        <begin position="1748"/>
        <end position="1786"/>
    </location>
</feature>
<evidence type="ECO:0000313" key="3">
    <source>
        <dbReference type="Proteomes" id="UP000284021"/>
    </source>
</evidence>
<dbReference type="EMBL" id="QYUR01000002">
    <property type="protein sequence ID" value="RJG12043.1"/>
    <property type="molecule type" value="Genomic_DNA"/>
</dbReference>
<protein>
    <submittedName>
        <fullName evidence="2">Adhesin</fullName>
    </submittedName>
</protein>
<evidence type="ECO:0000313" key="2">
    <source>
        <dbReference type="EMBL" id="RJG12043.1"/>
    </source>
</evidence>
<feature type="compositionally biased region" description="Polar residues" evidence="1">
    <location>
        <begin position="1763"/>
        <end position="1780"/>
    </location>
</feature>
<feature type="region of interest" description="Disordered" evidence="1">
    <location>
        <begin position="1023"/>
        <end position="1047"/>
    </location>
</feature>
<dbReference type="GO" id="GO:0003723">
    <property type="term" value="F:RNA binding"/>
    <property type="evidence" value="ECO:0007669"/>
    <property type="project" value="InterPro"/>
</dbReference>
<keyword evidence="3" id="KW-1185">Reference proteome</keyword>
<proteinExistence type="predicted"/>
<evidence type="ECO:0000256" key="1">
    <source>
        <dbReference type="SAM" id="MobiDB-lite"/>
    </source>
</evidence>
<gene>
    <name evidence="2" type="ORF">D3879_01570</name>
</gene>
<accession>A0A418XHS5</accession>
<name>A0A418XHS5_9PSED</name>
<dbReference type="GO" id="GO:0043022">
    <property type="term" value="F:ribosome binding"/>
    <property type="evidence" value="ECO:0007669"/>
    <property type="project" value="InterPro"/>
</dbReference>